<evidence type="ECO:0000313" key="3">
    <source>
        <dbReference type="Proteomes" id="UP000095673"/>
    </source>
</evidence>
<protein>
    <submittedName>
        <fullName evidence="1">Uncharacterized protein</fullName>
    </submittedName>
</protein>
<evidence type="ECO:0000313" key="4">
    <source>
        <dbReference type="Proteomes" id="UP000261052"/>
    </source>
</evidence>
<dbReference type="PROSITE" id="PS51257">
    <property type="entry name" value="PROKAR_LIPOPROTEIN"/>
    <property type="match status" value="1"/>
</dbReference>
<proteinExistence type="predicted"/>
<evidence type="ECO:0000313" key="2">
    <source>
        <dbReference type="EMBL" id="RGK45720.1"/>
    </source>
</evidence>
<dbReference type="RefSeq" id="WP_055238570.1">
    <property type="nucleotide sequence ID" value="NZ_CYXM01000016.1"/>
</dbReference>
<dbReference type="Proteomes" id="UP000095673">
    <property type="component" value="Unassembled WGS sequence"/>
</dbReference>
<reference evidence="2 4" key="2">
    <citation type="submission" date="2018-08" db="EMBL/GenBank/DDBJ databases">
        <title>A genome reference for cultivated species of the human gut microbiota.</title>
        <authorList>
            <person name="Zou Y."/>
            <person name="Xue W."/>
            <person name="Luo G."/>
        </authorList>
    </citation>
    <scope>NUCLEOTIDE SEQUENCE [LARGE SCALE GENOMIC DNA]</scope>
    <source>
        <strain evidence="2 4">TF11-15AC</strain>
    </source>
</reference>
<dbReference type="Proteomes" id="UP000261052">
    <property type="component" value="Unassembled WGS sequence"/>
</dbReference>
<dbReference type="AlphaFoldDB" id="A0A173V9S4"/>
<dbReference type="OrthoDB" id="9852369at2"/>
<name>A0A173V9S4_9FIRM</name>
<evidence type="ECO:0000313" key="1">
    <source>
        <dbReference type="EMBL" id="CUN24129.1"/>
    </source>
</evidence>
<dbReference type="EMBL" id="QSQP01000001">
    <property type="protein sequence ID" value="RGK45720.1"/>
    <property type="molecule type" value="Genomic_DNA"/>
</dbReference>
<reference evidence="1 3" key="1">
    <citation type="submission" date="2015-09" db="EMBL/GenBank/DDBJ databases">
        <authorList>
            <consortium name="Pathogen Informatics"/>
        </authorList>
    </citation>
    <scope>NUCLEOTIDE SEQUENCE [LARGE SCALE GENOMIC DNA]</scope>
    <source>
        <strain evidence="1 3">2789STDY5834968</strain>
    </source>
</reference>
<dbReference type="EMBL" id="CYXM01000016">
    <property type="protein sequence ID" value="CUN24129.1"/>
    <property type="molecule type" value="Genomic_DNA"/>
</dbReference>
<sequence length="260" mass="29287">MKKIGIRILGCMALLSMVGCGRIEGASVQDLSNTKDAIVESETTLAENNNEYSNKNSLFYSDISSYEIFTDVNSEAALKNLYYNIDDFIDSDSSDVIVKGNIIEIEYVYIDGCSYSVLTVDVERAYKGEVQETITVYEDGGYTRLSDEKEQIEAHADLSQYTEEEMENLLINHTFMGAEHSNVGDTVILFLKTNEGSILGDSYRINCSVFGRYTLNKDSYIRPEFIVENDNPEKITTCSNMDTFEFSVSKSMLEDKLSQQ</sequence>
<accession>A0A173V9S4</accession>
<gene>
    <name evidence="2" type="ORF">DXD13_01180</name>
    <name evidence="1" type="ORF">ERS852580_02815</name>
</gene>
<organism evidence="1 3">
    <name type="scientific">Agathobacter rectalis</name>
    <dbReference type="NCBI Taxonomy" id="39491"/>
    <lineage>
        <taxon>Bacteria</taxon>
        <taxon>Bacillati</taxon>
        <taxon>Bacillota</taxon>
        <taxon>Clostridia</taxon>
        <taxon>Lachnospirales</taxon>
        <taxon>Lachnospiraceae</taxon>
        <taxon>Agathobacter</taxon>
    </lineage>
</organism>